<dbReference type="Pfam" id="PF08240">
    <property type="entry name" value="ADH_N"/>
    <property type="match status" value="1"/>
</dbReference>
<accession>A0A0L6CVZ4</accession>
<evidence type="ECO:0000313" key="7">
    <source>
        <dbReference type="EMBL" id="KNX41663.1"/>
    </source>
</evidence>
<dbReference type="SUPFAM" id="SSF50129">
    <property type="entry name" value="GroES-like"/>
    <property type="match status" value="2"/>
</dbReference>
<dbReference type="EMBL" id="LGVV01000019">
    <property type="protein sequence ID" value="KNX41663.1"/>
    <property type="molecule type" value="Genomic_DNA"/>
</dbReference>
<dbReference type="Pfam" id="PF00107">
    <property type="entry name" value="ADH_zinc_N"/>
    <property type="match status" value="1"/>
</dbReference>
<dbReference type="GO" id="GO:0050607">
    <property type="term" value="F:mycothiol-dependent formaldehyde dehydrogenase activity"/>
    <property type="evidence" value="ECO:0007669"/>
    <property type="project" value="UniProtKB-EC"/>
</dbReference>
<evidence type="ECO:0000256" key="5">
    <source>
        <dbReference type="RuleBase" id="RU361277"/>
    </source>
</evidence>
<dbReference type="Gene3D" id="3.90.180.10">
    <property type="entry name" value="Medium-chain alcohol dehydrogenases, catalytic domain"/>
    <property type="match status" value="1"/>
</dbReference>
<dbReference type="InterPro" id="IPR011032">
    <property type="entry name" value="GroES-like_sf"/>
</dbReference>
<evidence type="ECO:0000259" key="6">
    <source>
        <dbReference type="SMART" id="SM00829"/>
    </source>
</evidence>
<evidence type="ECO:0000256" key="1">
    <source>
        <dbReference type="ARBA" id="ARBA00022723"/>
    </source>
</evidence>
<dbReference type="GO" id="GO:0008270">
    <property type="term" value="F:zinc ion binding"/>
    <property type="evidence" value="ECO:0007669"/>
    <property type="project" value="InterPro"/>
</dbReference>
<keyword evidence="8" id="KW-1185">Reference proteome</keyword>
<evidence type="ECO:0000256" key="2">
    <source>
        <dbReference type="ARBA" id="ARBA00022833"/>
    </source>
</evidence>
<protein>
    <submittedName>
        <fullName evidence="7">S-(Hydroxymethyl)mycothiol dehydrogenase</fullName>
        <ecNumber evidence="7">1.1.1.306</ecNumber>
    </submittedName>
</protein>
<keyword evidence="3 7" id="KW-0560">Oxidoreductase</keyword>
<comment type="similarity">
    <text evidence="5">Belongs to the zinc-containing alcohol dehydrogenase family.</text>
</comment>
<feature type="domain" description="Enoyl reductase (ER)" evidence="6">
    <location>
        <begin position="13"/>
        <end position="360"/>
    </location>
</feature>
<dbReference type="OrthoDB" id="9770544at2"/>
<dbReference type="STRING" id="74031.SAMN04488077_10412"/>
<keyword evidence="1 5" id="KW-0479">Metal-binding</keyword>
<dbReference type="InterPro" id="IPR013149">
    <property type="entry name" value="ADH-like_C"/>
</dbReference>
<dbReference type="RefSeq" id="WP_050662650.1">
    <property type="nucleotide sequence ID" value="NZ_CP118494.1"/>
</dbReference>
<reference evidence="8" key="1">
    <citation type="submission" date="2015-07" db="EMBL/GenBank/DDBJ databases">
        <title>Draft Genome Sequence of Roseovarius tolerans EL-164, a producer of N-Acylated Alanine Methyl Esters (NAMEs).</title>
        <authorList>
            <person name="Voget S."/>
            <person name="Bruns H."/>
            <person name="Wagner-Doebler I."/>
            <person name="Schulz S."/>
            <person name="Daniel R."/>
        </authorList>
    </citation>
    <scope>NUCLEOTIDE SEQUENCE [LARGE SCALE GENOMIC DNA]</scope>
    <source>
        <strain evidence="8">EL-164</strain>
    </source>
</reference>
<comment type="cofactor">
    <cofactor evidence="5">
        <name>Zn(2+)</name>
        <dbReference type="ChEBI" id="CHEBI:29105"/>
    </cofactor>
</comment>
<organism evidence="7 8">
    <name type="scientific">Roseovarius tolerans</name>
    <dbReference type="NCBI Taxonomy" id="74031"/>
    <lineage>
        <taxon>Bacteria</taxon>
        <taxon>Pseudomonadati</taxon>
        <taxon>Pseudomonadota</taxon>
        <taxon>Alphaproteobacteria</taxon>
        <taxon>Rhodobacterales</taxon>
        <taxon>Roseobacteraceae</taxon>
        <taxon>Roseovarius</taxon>
    </lineage>
</organism>
<dbReference type="InterPro" id="IPR013154">
    <property type="entry name" value="ADH-like_N"/>
</dbReference>
<dbReference type="Proteomes" id="UP000037046">
    <property type="component" value="Unassembled WGS sequence"/>
</dbReference>
<keyword evidence="4" id="KW-0520">NAD</keyword>
<dbReference type="SUPFAM" id="SSF51735">
    <property type="entry name" value="NAD(P)-binding Rossmann-fold domains"/>
    <property type="match status" value="1"/>
</dbReference>
<name>A0A0L6CVZ4_9RHOB</name>
<dbReference type="InterPro" id="IPR002328">
    <property type="entry name" value="ADH_Zn_CS"/>
</dbReference>
<dbReference type="GO" id="GO:0046294">
    <property type="term" value="P:formaldehyde catabolic process"/>
    <property type="evidence" value="ECO:0007669"/>
    <property type="project" value="TreeGrafter"/>
</dbReference>
<dbReference type="PANTHER" id="PTHR43880">
    <property type="entry name" value="ALCOHOL DEHYDROGENASE"/>
    <property type="match status" value="1"/>
</dbReference>
<proteinExistence type="inferred from homology"/>
<dbReference type="InterPro" id="IPR020843">
    <property type="entry name" value="ER"/>
</dbReference>
<dbReference type="InterPro" id="IPR036291">
    <property type="entry name" value="NAD(P)-bd_dom_sf"/>
</dbReference>
<dbReference type="EC" id="1.1.1.306" evidence="7"/>
<dbReference type="SMART" id="SM00829">
    <property type="entry name" value="PKS_ER"/>
    <property type="match status" value="1"/>
</dbReference>
<dbReference type="AlphaFoldDB" id="A0A0L6CVZ4"/>
<keyword evidence="2 5" id="KW-0862">Zinc</keyword>
<dbReference type="GO" id="GO:0005829">
    <property type="term" value="C:cytosol"/>
    <property type="evidence" value="ECO:0007669"/>
    <property type="project" value="TreeGrafter"/>
</dbReference>
<evidence type="ECO:0000256" key="3">
    <source>
        <dbReference type="ARBA" id="ARBA00023002"/>
    </source>
</evidence>
<evidence type="ECO:0000256" key="4">
    <source>
        <dbReference type="ARBA" id="ARBA00023027"/>
    </source>
</evidence>
<dbReference type="GO" id="GO:0051903">
    <property type="term" value="F:S-(hydroxymethyl)glutathione dehydrogenase [NAD(P)+] activity"/>
    <property type="evidence" value="ECO:0007669"/>
    <property type="project" value="TreeGrafter"/>
</dbReference>
<gene>
    <name evidence="7" type="ORF">ROTO_17540</name>
</gene>
<evidence type="ECO:0000313" key="8">
    <source>
        <dbReference type="Proteomes" id="UP000037046"/>
    </source>
</evidence>
<dbReference type="PATRIC" id="fig|74031.6.peg.1788"/>
<dbReference type="PANTHER" id="PTHR43880:SF12">
    <property type="entry name" value="ALCOHOL DEHYDROGENASE CLASS-3"/>
    <property type="match status" value="1"/>
</dbReference>
<dbReference type="Gene3D" id="3.40.50.720">
    <property type="entry name" value="NAD(P)-binding Rossmann-like Domain"/>
    <property type="match status" value="1"/>
</dbReference>
<sequence>MHTIKAAVCHTFGAPLTVEDVHLRAPEAGEVLVDLDAVAICHSDISYADGGWGGSLPAVYGHEAAGRVRGIGAGVTGLNAGDPVVVTLIRACGQCPSCGSGRPTGCETPYDGDHGPLTTTDGGKLHQAMACGAFAEKVVVHHSQVVKLPEGIDMAAASLLACGVITGVGAVVNAAHLRAGQDVVVIGAGGVGLNAIQGARIAGARRIVAVDMNQEKLAIAREFGATDGVLATEDKPWRAAKEAMGRGADAVLVTVGVARAYDEAPRYLAGGGRMIMVGMPHTGAESRYEAANFAAMGQALVGSKMGEAVIRRDIPWMVDLYEQGRLKLDELISGRWRLDQINEAIADTKTGSAKRNVIVFD</sequence>
<comment type="caution">
    <text evidence="7">The sequence shown here is derived from an EMBL/GenBank/DDBJ whole genome shotgun (WGS) entry which is preliminary data.</text>
</comment>
<dbReference type="PROSITE" id="PS00059">
    <property type="entry name" value="ADH_ZINC"/>
    <property type="match status" value="1"/>
</dbReference>